<proteinExistence type="predicted"/>
<dbReference type="EMBL" id="ADAS02001881">
    <property type="protein sequence ID" value="OAV86034.1"/>
    <property type="molecule type" value="Genomic_DNA"/>
</dbReference>
<dbReference type="AlphaFoldDB" id="A0A180G0A9"/>
<feature type="region of interest" description="Disordered" evidence="1">
    <location>
        <begin position="63"/>
        <end position="162"/>
    </location>
</feature>
<evidence type="ECO:0000313" key="2">
    <source>
        <dbReference type="EMBL" id="OAV86034.1"/>
    </source>
</evidence>
<reference evidence="2" key="1">
    <citation type="submission" date="2009-11" db="EMBL/GenBank/DDBJ databases">
        <authorList>
            <consortium name="The Broad Institute Genome Sequencing Platform"/>
            <person name="Ward D."/>
            <person name="Feldgarden M."/>
            <person name="Earl A."/>
            <person name="Young S.K."/>
            <person name="Zeng Q."/>
            <person name="Koehrsen M."/>
            <person name="Alvarado L."/>
            <person name="Berlin A."/>
            <person name="Bochicchio J."/>
            <person name="Borenstein D."/>
            <person name="Chapman S.B."/>
            <person name="Chen Z."/>
            <person name="Engels R."/>
            <person name="Freedman E."/>
            <person name="Gellesch M."/>
            <person name="Goldberg J."/>
            <person name="Griggs A."/>
            <person name="Gujja S."/>
            <person name="Heilman E."/>
            <person name="Heiman D."/>
            <person name="Hepburn T."/>
            <person name="Howarth C."/>
            <person name="Jen D."/>
            <person name="Larson L."/>
            <person name="Lewis B."/>
            <person name="Mehta T."/>
            <person name="Park D."/>
            <person name="Pearson M."/>
            <person name="Roberts A."/>
            <person name="Saif S."/>
            <person name="Shea T."/>
            <person name="Shenoy N."/>
            <person name="Sisk P."/>
            <person name="Stolte C."/>
            <person name="Sykes S."/>
            <person name="Thomson T."/>
            <person name="Walk T."/>
            <person name="White J."/>
            <person name="Yandava C."/>
            <person name="Izard J."/>
            <person name="Baranova O.V."/>
            <person name="Blanton J.M."/>
            <person name="Tanner A.C."/>
            <person name="Dewhirst F.E."/>
            <person name="Haas B."/>
            <person name="Nusbaum C."/>
            <person name="Birren B."/>
        </authorList>
    </citation>
    <scope>NUCLEOTIDE SEQUENCE [LARGE SCALE GENOMIC DNA]</scope>
    <source>
        <strain evidence="2">1-1 BBBD Race 1</strain>
    </source>
</reference>
<dbReference type="Proteomes" id="UP000005240">
    <property type="component" value="Unassembled WGS sequence"/>
</dbReference>
<evidence type="ECO:0000256" key="1">
    <source>
        <dbReference type="SAM" id="MobiDB-lite"/>
    </source>
</evidence>
<gene>
    <name evidence="2" type="ORF">PTTG_30125</name>
</gene>
<evidence type="ECO:0000313" key="4">
    <source>
        <dbReference type="Proteomes" id="UP000005240"/>
    </source>
</evidence>
<dbReference type="EnsemblFungi" id="PTTG_30125-t43_1">
    <property type="protein sequence ID" value="PTTG_30125-t43_1-p1"/>
    <property type="gene ID" value="PTTG_30125"/>
</dbReference>
<name>A0A180G0A9_PUCT1</name>
<evidence type="ECO:0000313" key="3">
    <source>
        <dbReference type="EnsemblFungi" id="PTTG_30125-t43_1-p1"/>
    </source>
</evidence>
<dbReference type="VEuPathDB" id="FungiDB:PTTG_30125"/>
<sequence length="449" mass="49566">MHHNINSSFRHLLAQLSPQLHHIHHPNVSTLLNPSKSFRYRKIMSASPTKQFLPRFAPRSTAARGAAAPYPASQPNQPTEPSVPDAASAELNRGNGSAEVANGPDRATVASEAANWAGDPAPKPTRPEINSGSINPALTDKEQEEPATPLRVLPLPPPPAHAGEDAATIQQLGQYLRLPEIQIENIQRTATLVGKDHWLATLMYLEWIRYRLEQTGSIGPTEVGPIPQVSRRFAFHPDVRLSNFIRIKIQESLIMSDLQAYGQTVTVANRALIPRTPLVLVKASIDAMTAKWKAQYMPPGYLVPDNEAITRVRNLIRELLKYEKSALAKLILTGARPGRRANPEPIPRIDDLTVKRQANRTTTQPHSPWEAIDQHMEAMRSKPADYKVAFARLVISYDSHLFDGTATAADISGVAVTLPSDDEVHEMMLRRRQAPPTANEEDVAPGSIF</sequence>
<feature type="compositionally biased region" description="Low complexity" evidence="1">
    <location>
        <begin position="63"/>
        <end position="73"/>
    </location>
</feature>
<organism evidence="2">
    <name type="scientific">Puccinia triticina (isolate 1-1 / race 1 (BBBD))</name>
    <name type="common">Brown leaf rust fungus</name>
    <dbReference type="NCBI Taxonomy" id="630390"/>
    <lineage>
        <taxon>Eukaryota</taxon>
        <taxon>Fungi</taxon>
        <taxon>Dikarya</taxon>
        <taxon>Basidiomycota</taxon>
        <taxon>Pucciniomycotina</taxon>
        <taxon>Pucciniomycetes</taxon>
        <taxon>Pucciniales</taxon>
        <taxon>Pucciniaceae</taxon>
        <taxon>Puccinia</taxon>
    </lineage>
</organism>
<accession>A0A180G0A9</accession>
<reference evidence="3" key="4">
    <citation type="submission" date="2025-05" db="UniProtKB">
        <authorList>
            <consortium name="EnsemblFungi"/>
        </authorList>
    </citation>
    <scope>IDENTIFICATION</scope>
    <source>
        <strain evidence="3">isolate 1-1 / race 1 (BBBD)</strain>
    </source>
</reference>
<protein>
    <submittedName>
        <fullName evidence="2 3">Uncharacterized protein</fullName>
    </submittedName>
</protein>
<reference evidence="2" key="2">
    <citation type="submission" date="2016-05" db="EMBL/GenBank/DDBJ databases">
        <title>Comparative analysis highlights variable genome content of wheat rusts and divergence of the mating loci.</title>
        <authorList>
            <person name="Cuomo C.A."/>
            <person name="Bakkeren G."/>
            <person name="Szabo L."/>
            <person name="Khalil H."/>
            <person name="Joly D."/>
            <person name="Goldberg J."/>
            <person name="Young S."/>
            <person name="Zeng Q."/>
            <person name="Fellers J."/>
        </authorList>
    </citation>
    <scope>NUCLEOTIDE SEQUENCE [LARGE SCALE GENOMIC DNA]</scope>
    <source>
        <strain evidence="2">1-1 BBBD Race 1</strain>
    </source>
</reference>
<reference evidence="3 4" key="3">
    <citation type="journal article" date="2017" name="G3 (Bethesda)">
        <title>Comparative analysis highlights variable genome content of wheat rusts and divergence of the mating loci.</title>
        <authorList>
            <person name="Cuomo C.A."/>
            <person name="Bakkeren G."/>
            <person name="Khalil H.B."/>
            <person name="Panwar V."/>
            <person name="Joly D."/>
            <person name="Linning R."/>
            <person name="Sakthikumar S."/>
            <person name="Song X."/>
            <person name="Adiconis X."/>
            <person name="Fan L."/>
            <person name="Goldberg J.M."/>
            <person name="Levin J.Z."/>
            <person name="Young S."/>
            <person name="Zeng Q."/>
            <person name="Anikster Y."/>
            <person name="Bruce M."/>
            <person name="Wang M."/>
            <person name="Yin C."/>
            <person name="McCallum B."/>
            <person name="Szabo L.J."/>
            <person name="Hulbert S."/>
            <person name="Chen X."/>
            <person name="Fellers J.P."/>
        </authorList>
    </citation>
    <scope>NUCLEOTIDE SEQUENCE</scope>
    <source>
        <strain evidence="3">isolate 1-1 / race 1 (BBBD)</strain>
        <strain evidence="4">Isolate 1-1 / race 1 (BBBD)</strain>
    </source>
</reference>
<keyword evidence="4" id="KW-1185">Reference proteome</keyword>